<sequence>MPWPIPTLRARPAAVPLRWRNWITIFIVIMVCGAALALYCWPHGKTDRQLELWLLAIGAPAVVFLAMLGARLTHYGQAKLRHDVWEKARLRVAGEWKQWTRKSKVVAKASVFLPPGLNVSVWLDENPRLPVNLDRCVSLGWSFASTAEQWVTHLLGLVAERFVQDISTTKSPLEVQFLLDAQTYSELQVRVFDATSVFASLLKMAGVEIEVTVVTKMAVAIDHISDWMDKTRTNPVLLIAGQRSSIEDPALYSEGACALLFCPDDASVLSRGPAATGIFRPMVSNVKALKVDVAQLLFAQSTADMPIDVWHTGLDGNAKGDVLTALSIATGGLAANERDMRQNRFDEAAGIPGPVSSWIAMSLAILASPRRCRSQLIVSASTGKSMAICMVSELNVD</sequence>
<dbReference type="AlphaFoldDB" id="A0A226WTA4"/>
<keyword evidence="1" id="KW-0812">Transmembrane</keyword>
<protein>
    <recommendedName>
        <fullName evidence="4">Type VI secretion protein</fullName>
    </recommendedName>
</protein>
<feature type="transmembrane region" description="Helical" evidence="1">
    <location>
        <begin position="52"/>
        <end position="72"/>
    </location>
</feature>
<organism evidence="2 3">
    <name type="scientific">Caballeronia sordidicola</name>
    <name type="common">Burkholderia sordidicola</name>
    <dbReference type="NCBI Taxonomy" id="196367"/>
    <lineage>
        <taxon>Bacteria</taxon>
        <taxon>Pseudomonadati</taxon>
        <taxon>Pseudomonadota</taxon>
        <taxon>Betaproteobacteria</taxon>
        <taxon>Burkholderiales</taxon>
        <taxon>Burkholderiaceae</taxon>
        <taxon>Caballeronia</taxon>
    </lineage>
</organism>
<keyword evidence="1" id="KW-1133">Transmembrane helix</keyword>
<name>A0A226WTA4_CABSO</name>
<dbReference type="EMBL" id="MTHB01000215">
    <property type="protein sequence ID" value="OXC74436.1"/>
    <property type="molecule type" value="Genomic_DNA"/>
</dbReference>
<feature type="transmembrane region" description="Helical" evidence="1">
    <location>
        <begin position="20"/>
        <end position="40"/>
    </location>
</feature>
<evidence type="ECO:0000256" key="1">
    <source>
        <dbReference type="SAM" id="Phobius"/>
    </source>
</evidence>
<proteinExistence type="predicted"/>
<evidence type="ECO:0008006" key="4">
    <source>
        <dbReference type="Google" id="ProtNLM"/>
    </source>
</evidence>
<reference evidence="3" key="1">
    <citation type="submission" date="2017-01" db="EMBL/GenBank/DDBJ databases">
        <title>Genome Analysis of Deinococcus marmoris KOPRI26562.</title>
        <authorList>
            <person name="Kim J.H."/>
            <person name="Oh H.-M."/>
        </authorList>
    </citation>
    <scope>NUCLEOTIDE SEQUENCE [LARGE SCALE GENOMIC DNA]</scope>
    <source>
        <strain evidence="3">PAMC 26633</strain>
    </source>
</reference>
<dbReference type="Proteomes" id="UP000214720">
    <property type="component" value="Unassembled WGS sequence"/>
</dbReference>
<accession>A0A226WTA4</accession>
<comment type="caution">
    <text evidence="2">The sequence shown here is derived from an EMBL/GenBank/DDBJ whole genome shotgun (WGS) entry which is preliminary data.</text>
</comment>
<keyword evidence="1" id="KW-0472">Membrane</keyword>
<evidence type="ECO:0000313" key="2">
    <source>
        <dbReference type="EMBL" id="OXC74436.1"/>
    </source>
</evidence>
<gene>
    <name evidence="2" type="ORF">BSU04_31885</name>
</gene>
<evidence type="ECO:0000313" key="3">
    <source>
        <dbReference type="Proteomes" id="UP000214720"/>
    </source>
</evidence>